<dbReference type="PANTHER" id="PTHR43336:SF3">
    <property type="entry name" value="GUANYLATE CYCLASE DOMAIN-CONTAINING PROTEIN"/>
    <property type="match status" value="1"/>
</dbReference>
<feature type="transmembrane region" description="Helical" evidence="6">
    <location>
        <begin position="203"/>
        <end position="221"/>
    </location>
</feature>
<reference evidence="7 8" key="1">
    <citation type="submission" date="2024-03" db="EMBL/GenBank/DDBJ databases">
        <title>Aureococcus anophagefferens CCMP1851 and Kratosvirus quantuckense: Draft genome of a second virus-susceptible host strain in the model system.</title>
        <authorList>
            <person name="Chase E."/>
            <person name="Truchon A.R."/>
            <person name="Schepens W."/>
            <person name="Wilhelm S.W."/>
        </authorList>
    </citation>
    <scope>NUCLEOTIDE SEQUENCE [LARGE SCALE GENOMIC DNA]</scope>
    <source>
        <strain evidence="7 8">CCMP1851</strain>
    </source>
</reference>
<comment type="caution">
    <text evidence="7">The sequence shown here is derived from an EMBL/GenBank/DDBJ whole genome shotgun (WGS) entry which is preliminary data.</text>
</comment>
<dbReference type="Gene3D" id="1.20.120.350">
    <property type="entry name" value="Voltage-gated potassium channels. Chain C"/>
    <property type="match status" value="1"/>
</dbReference>
<evidence type="ECO:0000256" key="1">
    <source>
        <dbReference type="ARBA" id="ARBA00004141"/>
    </source>
</evidence>
<feature type="transmembrane region" description="Helical" evidence="6">
    <location>
        <begin position="43"/>
        <end position="59"/>
    </location>
</feature>
<evidence type="ECO:0000256" key="6">
    <source>
        <dbReference type="SAM" id="Phobius"/>
    </source>
</evidence>
<dbReference type="EMBL" id="JBBJCI010000038">
    <property type="protein sequence ID" value="KAK7250093.1"/>
    <property type="molecule type" value="Genomic_DNA"/>
</dbReference>
<keyword evidence="3 6" id="KW-1133">Transmembrane helix</keyword>
<sequence>MDEEDEVKTPKQLAKEKQAEEWAAFMVRLAPAKAVVKSILDSVWFNVITGFLTTFALFGDDVRIMAFTGEGSADLAFSIINLFTMFWFVLEIIGNSFAKNDYFNGFYFWLDIVSTASMIFDIKWFDPGAENGAGIARTGRVSKAAKGARVVRIARLLRLVRIVKFFKMKKNMEGEEEEDDDDEDDEIAQRQPSKVAKKLTELTTRKIIILLLAMVAVFPFFDEPYAQVGQDTVGQYRALGIENMDYLKPDIPTWMDGAGYDGQVGSQYCFTYMDLFCMNLRTFVSRMGKIRYMRVNDQNYDLYLKSIYFHEQGKGYFKGSNSQYGSSEVPEKGRGKMESDKRPFGKKNKACLIEPCNHDMRWNPRRDLVSKLDKLNDLYGWRISDNGKDLAYAGYPITNPRTMVYFDTSEMAKFEAMLNMLRMIAVMIVLMTAVIVFTQDATELVVGPIERMMTLVQRLAENPLGDLSRKKKTDIDPSDETYLLEQTLTKISGLLQVGFGVAGAEVISKSMSTEAGAGMNYMLPGKRITAVFGFAIIEDFTVTCGALEEEVCTYINTIASVVHEGAHSFHGAPNKNIGCAFLMVWKICDGVLPGIRDLRDTEPPPNTPEFRQWRTAQRAAITFPSRAKGEVVRNVPPLEMVESALASFLKVQVDLHTANKATGSLDKFNKHPKIVAEFGDDQHVHMGFGLHIGWAIEGTIGSKFKIDASYLSPNVNTSARLEAATHMYQCPLLMSGFFIDEMSPASRSFCRMVDVVSVKGSNVPLELWTFDVSFFPENSLQPTFGDDMGQLPVDFANDLYYRELQKGIDPLFMQKFNDAIQEYVAGDWKQAKLHLVESLKRYPEDGPSKTLMRVLAKGSFTAPPDWKGFRALTSKT</sequence>
<dbReference type="PANTHER" id="PTHR43336">
    <property type="entry name" value="OXYGEN SENSOR HISTIDINE KINASE RESPONSE REGULATOR DEVS/DOSS"/>
    <property type="match status" value="1"/>
</dbReference>
<dbReference type="Proteomes" id="UP001363151">
    <property type="component" value="Unassembled WGS sequence"/>
</dbReference>
<evidence type="ECO:0000256" key="2">
    <source>
        <dbReference type="ARBA" id="ARBA00022692"/>
    </source>
</evidence>
<feature type="transmembrane region" description="Helical" evidence="6">
    <location>
        <begin position="265"/>
        <end position="284"/>
    </location>
</feature>
<evidence type="ECO:0000313" key="8">
    <source>
        <dbReference type="Proteomes" id="UP001363151"/>
    </source>
</evidence>
<keyword evidence="8" id="KW-1185">Reference proteome</keyword>
<dbReference type="SUPFAM" id="SSF55073">
    <property type="entry name" value="Nucleotide cyclase"/>
    <property type="match status" value="1"/>
</dbReference>
<dbReference type="InterPro" id="IPR027359">
    <property type="entry name" value="Volt_channel_dom_sf"/>
</dbReference>
<keyword evidence="2 6" id="KW-0812">Transmembrane</keyword>
<protein>
    <submittedName>
        <fullName evidence="7">Adenylate and guanylate cyclase</fullName>
    </submittedName>
</protein>
<evidence type="ECO:0000313" key="7">
    <source>
        <dbReference type="EMBL" id="KAK7250093.1"/>
    </source>
</evidence>
<evidence type="ECO:0000256" key="5">
    <source>
        <dbReference type="SAM" id="MobiDB-lite"/>
    </source>
</evidence>
<proteinExistence type="predicted"/>
<feature type="region of interest" description="Disordered" evidence="5">
    <location>
        <begin position="321"/>
        <end position="343"/>
    </location>
</feature>
<feature type="transmembrane region" description="Helical" evidence="6">
    <location>
        <begin position="71"/>
        <end position="90"/>
    </location>
</feature>
<dbReference type="InterPro" id="IPR029787">
    <property type="entry name" value="Nucleotide_cyclase"/>
</dbReference>
<name>A0ABR1GAN8_AURAN</name>
<gene>
    <name evidence="7" type="ORF">SO694_00006249</name>
</gene>
<accession>A0ABR1GAN8</accession>
<feature type="compositionally biased region" description="Basic and acidic residues" evidence="5">
    <location>
        <begin position="329"/>
        <end position="343"/>
    </location>
</feature>
<comment type="subcellular location">
    <subcellularLocation>
        <location evidence="1">Membrane</location>
        <topology evidence="1">Multi-pass membrane protein</topology>
    </subcellularLocation>
</comment>
<organism evidence="7 8">
    <name type="scientific">Aureococcus anophagefferens</name>
    <name type="common">Harmful bloom alga</name>
    <dbReference type="NCBI Taxonomy" id="44056"/>
    <lineage>
        <taxon>Eukaryota</taxon>
        <taxon>Sar</taxon>
        <taxon>Stramenopiles</taxon>
        <taxon>Ochrophyta</taxon>
        <taxon>Pelagophyceae</taxon>
        <taxon>Pelagomonadales</taxon>
        <taxon>Pelagomonadaceae</taxon>
        <taxon>Aureococcus</taxon>
    </lineage>
</organism>
<keyword evidence="4 6" id="KW-0472">Membrane</keyword>
<feature type="transmembrane region" description="Helical" evidence="6">
    <location>
        <begin position="420"/>
        <end position="438"/>
    </location>
</feature>
<evidence type="ECO:0000256" key="3">
    <source>
        <dbReference type="ARBA" id="ARBA00022989"/>
    </source>
</evidence>
<dbReference type="Gene3D" id="3.30.70.1230">
    <property type="entry name" value="Nucleotide cyclase"/>
    <property type="match status" value="1"/>
</dbReference>
<evidence type="ECO:0000256" key="4">
    <source>
        <dbReference type="ARBA" id="ARBA00023136"/>
    </source>
</evidence>
<dbReference type="SUPFAM" id="SSF81324">
    <property type="entry name" value="Voltage-gated potassium channels"/>
    <property type="match status" value="1"/>
</dbReference>